<dbReference type="Pfam" id="PF02272">
    <property type="entry name" value="DHHA1"/>
    <property type="match status" value="1"/>
</dbReference>
<sequence length="304" mass="33874">MNITSLRSEILGTSPKIAISHTDADGILAVVMLLKIKPIERVYFTSPAKLMKTIGNAIYTDGIQNDLYIFDISGTKKTIAASSVFENTFWIDHHEWNENLAHVKNFDNVQAVVNSDAKSATNVAAGYFGISSNLVTYADEIDINEVKSLESERILNITESFRATRAYYKMLEFARKLAIDENEIYNPFYDKLIEERKILIEKAINFAKDIVVFEKIKDLNVGIIETDESLPVSKISDDIKCDILVAVMHQNGNTKIEFRSKTEDVFFIAKEFGGGGHKCASGATLEGNVSGKDVLKKISSLLTN</sequence>
<dbReference type="InterPro" id="IPR003156">
    <property type="entry name" value="DHHA1_dom"/>
</dbReference>
<name>A0A098E9J6_9ZZZZ</name>
<dbReference type="EMBL" id="CCXY01000116">
    <property type="protein sequence ID" value="CEG12186.1"/>
    <property type="molecule type" value="Genomic_DNA"/>
</dbReference>
<evidence type="ECO:0000313" key="2">
    <source>
        <dbReference type="EMBL" id="CEG12186.1"/>
    </source>
</evidence>
<dbReference type="InterPro" id="IPR052968">
    <property type="entry name" value="Nucleotide_metab_enz"/>
</dbReference>
<feature type="domain" description="DHHA1" evidence="1">
    <location>
        <begin position="243"/>
        <end position="302"/>
    </location>
</feature>
<reference evidence="2" key="1">
    <citation type="submission" date="2014-09" db="EMBL/GenBank/DDBJ databases">
        <authorList>
            <person name="Probst J Alexander"/>
        </authorList>
    </citation>
    <scope>NUCLEOTIDE SEQUENCE</scope>
</reference>
<organism evidence="2">
    <name type="scientific">groundwater metagenome</name>
    <dbReference type="NCBI Taxonomy" id="717931"/>
    <lineage>
        <taxon>unclassified sequences</taxon>
        <taxon>metagenomes</taxon>
        <taxon>ecological metagenomes</taxon>
    </lineage>
</organism>
<gene>
    <name evidence="2" type="ORF">MSIBF_A2020008</name>
</gene>
<dbReference type="PANTHER" id="PTHR42146">
    <property type="entry name" value="3',5'-CYCLIC-NUCLEOTIDE PHOSPHODIESTERASE"/>
    <property type="match status" value="1"/>
</dbReference>
<dbReference type="AlphaFoldDB" id="A0A098E9J6"/>
<dbReference type="PANTHER" id="PTHR42146:SF1">
    <property type="entry name" value="OLIGORIBONUCLEASE NRNB"/>
    <property type="match status" value="1"/>
</dbReference>
<evidence type="ECO:0000259" key="1">
    <source>
        <dbReference type="Pfam" id="PF02272"/>
    </source>
</evidence>
<dbReference type="GO" id="GO:0003676">
    <property type="term" value="F:nucleic acid binding"/>
    <property type="evidence" value="ECO:0007669"/>
    <property type="project" value="InterPro"/>
</dbReference>
<proteinExistence type="predicted"/>
<dbReference type="InterPro" id="IPR038763">
    <property type="entry name" value="DHH_sf"/>
</dbReference>
<protein>
    <submittedName>
        <fullName evidence="2">Putative Phosphoesterase DHHA1</fullName>
    </submittedName>
</protein>
<dbReference type="Gene3D" id="3.10.310.30">
    <property type="match status" value="1"/>
</dbReference>
<dbReference type="SUPFAM" id="SSF64182">
    <property type="entry name" value="DHH phosphoesterases"/>
    <property type="match status" value="1"/>
</dbReference>
<accession>A0A098E9J6</accession>